<keyword evidence="7" id="KW-1185">Reference proteome</keyword>
<dbReference type="InterPro" id="IPR005119">
    <property type="entry name" value="LysR_subst-bd"/>
</dbReference>
<keyword evidence="4" id="KW-0804">Transcription</keyword>
<evidence type="ECO:0000313" key="6">
    <source>
        <dbReference type="EMBL" id="MBV7255285.1"/>
    </source>
</evidence>
<evidence type="ECO:0000256" key="1">
    <source>
        <dbReference type="ARBA" id="ARBA00009437"/>
    </source>
</evidence>
<dbReference type="Pfam" id="PF03466">
    <property type="entry name" value="LysR_substrate"/>
    <property type="match status" value="1"/>
</dbReference>
<feature type="domain" description="HTH lysR-type" evidence="5">
    <location>
        <begin position="1"/>
        <end position="48"/>
    </location>
</feature>
<keyword evidence="2" id="KW-0805">Transcription regulation</keyword>
<reference evidence="6 7" key="1">
    <citation type="submission" date="2021-04" db="EMBL/GenBank/DDBJ databases">
        <authorList>
            <person name="Pira H."/>
            <person name="Risdian C."/>
            <person name="Wink J."/>
        </authorList>
    </citation>
    <scope>NUCLEOTIDE SEQUENCE [LARGE SCALE GENOMIC DNA]</scope>
    <source>
        <strain evidence="6 7">WHA3</strain>
    </source>
</reference>
<comment type="similarity">
    <text evidence="1">Belongs to the LysR transcriptional regulatory family.</text>
</comment>
<dbReference type="EMBL" id="JAGSPA010000001">
    <property type="protein sequence ID" value="MBV7255285.1"/>
    <property type="molecule type" value="Genomic_DNA"/>
</dbReference>
<protein>
    <submittedName>
        <fullName evidence="6">LysR family transcriptional regulator</fullName>
    </submittedName>
</protein>
<evidence type="ECO:0000259" key="5">
    <source>
        <dbReference type="PROSITE" id="PS50931"/>
    </source>
</evidence>
<organism evidence="6 7">
    <name type="scientific">Pacificimonas pallii</name>
    <dbReference type="NCBI Taxonomy" id="2827236"/>
    <lineage>
        <taxon>Bacteria</taxon>
        <taxon>Pseudomonadati</taxon>
        <taxon>Pseudomonadota</taxon>
        <taxon>Alphaproteobacteria</taxon>
        <taxon>Sphingomonadales</taxon>
        <taxon>Sphingosinicellaceae</taxon>
        <taxon>Pacificimonas</taxon>
    </lineage>
</organism>
<evidence type="ECO:0000256" key="3">
    <source>
        <dbReference type="ARBA" id="ARBA00023125"/>
    </source>
</evidence>
<keyword evidence="3" id="KW-0238">DNA-binding</keyword>
<name>A0ABS6SAP6_9SPHN</name>
<comment type="caution">
    <text evidence="6">The sequence shown here is derived from an EMBL/GenBank/DDBJ whole genome shotgun (WGS) entry which is preliminary data.</text>
</comment>
<accession>A0ABS6SAP6</accession>
<dbReference type="PANTHER" id="PTHR30537:SF79">
    <property type="entry name" value="TRANSCRIPTIONAL REGULATOR-RELATED"/>
    <property type="match status" value="1"/>
</dbReference>
<dbReference type="PANTHER" id="PTHR30537">
    <property type="entry name" value="HTH-TYPE TRANSCRIPTIONAL REGULATOR"/>
    <property type="match status" value="1"/>
</dbReference>
<dbReference type="Proteomes" id="UP000722336">
    <property type="component" value="Unassembled WGS sequence"/>
</dbReference>
<gene>
    <name evidence="6" type="ORF">KCG44_00655</name>
</gene>
<proteinExistence type="inferred from homology"/>
<dbReference type="PROSITE" id="PS50931">
    <property type="entry name" value="HTH_LYSR"/>
    <property type="match status" value="1"/>
</dbReference>
<evidence type="ECO:0000256" key="4">
    <source>
        <dbReference type="ARBA" id="ARBA00023163"/>
    </source>
</evidence>
<dbReference type="InterPro" id="IPR058163">
    <property type="entry name" value="LysR-type_TF_proteobact-type"/>
</dbReference>
<dbReference type="InterPro" id="IPR000847">
    <property type="entry name" value="LysR_HTH_N"/>
</dbReference>
<evidence type="ECO:0000313" key="7">
    <source>
        <dbReference type="Proteomes" id="UP000722336"/>
    </source>
</evidence>
<dbReference type="Pfam" id="PF00126">
    <property type="entry name" value="HTH_1"/>
    <property type="match status" value="1"/>
</dbReference>
<evidence type="ECO:0000256" key="2">
    <source>
        <dbReference type="ARBA" id="ARBA00023015"/>
    </source>
</evidence>
<sequence>MVARLGGIRKAAKWLDRDHAVVSRHLRMIETWSGVKLVERTPVGVALTDKGRWYHEAVSLALDNIAHATLDLLNHGQHNRLVIWSSPGFALHWLSRHLTQFEKKIPGLDIEVRPVDSEPDFASHQADLHIRFISNYQNELDDNPLLRHETIAEAEIIAVTGETYLAKHPAIETPADLINHQLLHESGFENWIAWLKAHGVAADGKVDGPRLWQGHLTMDAAEHGNGIALSNTLVAREELNEGALINIGKDNPAFEPKIGQYVLVARRDRWNDSLVRRFRSWLKRRVSRDLA</sequence>